<protein>
    <submittedName>
        <fullName evidence="2">Periplasmic divalent cation tolerance protein</fullName>
    </submittedName>
</protein>
<keyword evidence="3" id="KW-1185">Reference proteome</keyword>
<sequence>MDAILVYITASNAEEAERIGRMLVSRRLAACVNIGQGIRSLYWWDGAVQSDSETAFIAKTVRGRFAELAQAVREVHSYETPCIVALPVVDGDPDFLDWLRDNARPG</sequence>
<evidence type="ECO:0000313" key="3">
    <source>
        <dbReference type="Proteomes" id="UP000580856"/>
    </source>
</evidence>
<evidence type="ECO:0000313" key="2">
    <source>
        <dbReference type="EMBL" id="NJB67376.1"/>
    </source>
</evidence>
<name>A0A846QF29_9BACT</name>
<dbReference type="Pfam" id="PF03091">
    <property type="entry name" value="CutA1"/>
    <property type="match status" value="1"/>
</dbReference>
<dbReference type="InterPro" id="IPR011322">
    <property type="entry name" value="N-reg_PII-like_a/b"/>
</dbReference>
<dbReference type="PANTHER" id="PTHR23419">
    <property type="entry name" value="DIVALENT CATION TOLERANCE CUTA-RELATED"/>
    <property type="match status" value="1"/>
</dbReference>
<dbReference type="GO" id="GO:0005507">
    <property type="term" value="F:copper ion binding"/>
    <property type="evidence" value="ECO:0007669"/>
    <property type="project" value="TreeGrafter"/>
</dbReference>
<gene>
    <name evidence="2" type="ORF">GGQ74_001016</name>
</gene>
<dbReference type="Proteomes" id="UP000580856">
    <property type="component" value="Unassembled WGS sequence"/>
</dbReference>
<dbReference type="AlphaFoldDB" id="A0A846QF29"/>
<dbReference type="InterPro" id="IPR004323">
    <property type="entry name" value="Ion_tolerance_CutA"/>
</dbReference>
<dbReference type="InterPro" id="IPR015867">
    <property type="entry name" value="N-reg_PII/ATP_PRibTrfase_C"/>
</dbReference>
<dbReference type="EMBL" id="JAATJA010000001">
    <property type="protein sequence ID" value="NJB67376.1"/>
    <property type="molecule type" value="Genomic_DNA"/>
</dbReference>
<dbReference type="SUPFAM" id="SSF54913">
    <property type="entry name" value="GlnB-like"/>
    <property type="match status" value="1"/>
</dbReference>
<dbReference type="GO" id="GO:0010038">
    <property type="term" value="P:response to metal ion"/>
    <property type="evidence" value="ECO:0007669"/>
    <property type="project" value="InterPro"/>
</dbReference>
<comment type="similarity">
    <text evidence="1">Belongs to the CutA family.</text>
</comment>
<dbReference type="RefSeq" id="WP_167940437.1">
    <property type="nucleotide sequence ID" value="NZ_JAATJA010000001.1"/>
</dbReference>
<proteinExistence type="inferred from homology"/>
<accession>A0A846QF29</accession>
<comment type="caution">
    <text evidence="2">The sequence shown here is derived from an EMBL/GenBank/DDBJ whole genome shotgun (WGS) entry which is preliminary data.</text>
</comment>
<dbReference type="PANTHER" id="PTHR23419:SF8">
    <property type="entry name" value="FI09726P"/>
    <property type="match status" value="1"/>
</dbReference>
<organism evidence="2 3">
    <name type="scientific">Desulfobaculum xiamenense</name>
    <dbReference type="NCBI Taxonomy" id="995050"/>
    <lineage>
        <taxon>Bacteria</taxon>
        <taxon>Pseudomonadati</taxon>
        <taxon>Thermodesulfobacteriota</taxon>
        <taxon>Desulfovibrionia</taxon>
        <taxon>Desulfovibrionales</taxon>
        <taxon>Desulfovibrionaceae</taxon>
        <taxon>Desulfobaculum</taxon>
    </lineage>
</organism>
<evidence type="ECO:0000256" key="1">
    <source>
        <dbReference type="ARBA" id="ARBA00010169"/>
    </source>
</evidence>
<dbReference type="Gene3D" id="3.30.70.120">
    <property type="match status" value="1"/>
</dbReference>
<reference evidence="2 3" key="1">
    <citation type="submission" date="2020-03" db="EMBL/GenBank/DDBJ databases">
        <title>Genomic Encyclopedia of Type Strains, Phase IV (KMG-IV): sequencing the most valuable type-strain genomes for metagenomic binning, comparative biology and taxonomic classification.</title>
        <authorList>
            <person name="Goeker M."/>
        </authorList>
    </citation>
    <scope>NUCLEOTIDE SEQUENCE [LARGE SCALE GENOMIC DNA]</scope>
    <source>
        <strain evidence="2 3">DSM 24233</strain>
    </source>
</reference>